<sequence>MQEKKYYKRALALAWPAVFESFFIALAGIIDTFMISSLGPEAIAAIGLTTQPKFLAITSFFAISSAVSALVARRQGEDNRRKANQTLMTALLISLIFVVITTILMVRFSDPILVFAGSDASTHQMAKEYFNVIMIGLIFNAVSMIINAAHRGAGNTRIAFITNLVSSLVNIFFNYLLIEGRFGFPELGTKGAAIATVIGAAVSSIMCFHSLRKKRSYLNLKEMAYSGIRISKTISKEISNLGINIFIEIMSMRIGFFITALTAARLGTDYFAIHNVGMNLLSLSFSLGDGMSVAVITLTGNNLGAGRKDEAIKYGKVCQQIGLVMGLLISLIFIIFGRQIFSLFFDDINIIKKCDIVIRYIGIIVIFQILQVIYGGSLRSAGDVRYTLFVAILSVTIVRSVATLLMVNVLELGLDGIWIAILADQASRFIGLRHRFKKGKWVDLKI</sequence>
<feature type="transmembrane region" description="Helical" evidence="13">
    <location>
        <begin position="158"/>
        <end position="178"/>
    </location>
</feature>
<evidence type="ECO:0000256" key="5">
    <source>
        <dbReference type="ARBA" id="ARBA00022448"/>
    </source>
</evidence>
<keyword evidence="8 13" id="KW-0812">Transmembrane</keyword>
<accession>A0A2I1M900</accession>
<evidence type="ECO:0000256" key="13">
    <source>
        <dbReference type="SAM" id="Phobius"/>
    </source>
</evidence>
<dbReference type="NCBIfam" id="TIGR00797">
    <property type="entry name" value="matE"/>
    <property type="match status" value="1"/>
</dbReference>
<dbReference type="AlphaFoldDB" id="A0A2I1M900"/>
<feature type="transmembrane region" description="Helical" evidence="13">
    <location>
        <begin position="129"/>
        <end position="146"/>
    </location>
</feature>
<keyword evidence="5" id="KW-0813">Transport</keyword>
<dbReference type="Pfam" id="PF01554">
    <property type="entry name" value="MatE"/>
    <property type="match status" value="2"/>
</dbReference>
<evidence type="ECO:0000256" key="3">
    <source>
        <dbReference type="ARBA" id="ARBA00010199"/>
    </source>
</evidence>
<protein>
    <recommendedName>
        <fullName evidence="4">Probable multidrug resistance protein NorM</fullName>
    </recommendedName>
    <alternativeName>
        <fullName evidence="12">Multidrug-efflux transporter</fullName>
    </alternativeName>
</protein>
<feature type="transmembrane region" description="Helical" evidence="13">
    <location>
        <begin position="190"/>
        <end position="211"/>
    </location>
</feature>
<dbReference type="GO" id="GO:0006811">
    <property type="term" value="P:monoatomic ion transport"/>
    <property type="evidence" value="ECO:0007669"/>
    <property type="project" value="UniProtKB-KW"/>
</dbReference>
<comment type="function">
    <text evidence="1">Multidrug efflux pump.</text>
</comment>
<dbReference type="InterPro" id="IPR050222">
    <property type="entry name" value="MATE_MdtK"/>
</dbReference>
<proteinExistence type="inferred from homology"/>
<gene>
    <name evidence="14" type="ORF">CYJ34_05055</name>
</gene>
<feature type="transmembrane region" description="Helical" evidence="13">
    <location>
        <begin position="321"/>
        <end position="345"/>
    </location>
</feature>
<keyword evidence="9 13" id="KW-1133">Transmembrane helix</keyword>
<dbReference type="PIRSF" id="PIRSF006603">
    <property type="entry name" value="DinF"/>
    <property type="match status" value="1"/>
</dbReference>
<evidence type="ECO:0000256" key="9">
    <source>
        <dbReference type="ARBA" id="ARBA00022989"/>
    </source>
</evidence>
<keyword evidence="6" id="KW-0050">Antiport</keyword>
<comment type="caution">
    <text evidence="14">The sequence shown here is derived from an EMBL/GenBank/DDBJ whole genome shotgun (WGS) entry which is preliminary data.</text>
</comment>
<evidence type="ECO:0000256" key="8">
    <source>
        <dbReference type="ARBA" id="ARBA00022692"/>
    </source>
</evidence>
<evidence type="ECO:0000256" key="12">
    <source>
        <dbReference type="ARBA" id="ARBA00031636"/>
    </source>
</evidence>
<keyword evidence="15" id="KW-1185">Reference proteome</keyword>
<dbReference type="GO" id="GO:0015297">
    <property type="term" value="F:antiporter activity"/>
    <property type="evidence" value="ECO:0007669"/>
    <property type="project" value="UniProtKB-KW"/>
</dbReference>
<feature type="transmembrane region" description="Helical" evidence="13">
    <location>
        <begin position="84"/>
        <end position="109"/>
    </location>
</feature>
<dbReference type="PANTHER" id="PTHR43298">
    <property type="entry name" value="MULTIDRUG RESISTANCE PROTEIN NORM-RELATED"/>
    <property type="match status" value="1"/>
</dbReference>
<feature type="transmembrane region" description="Helical" evidence="13">
    <location>
        <begin position="12"/>
        <end position="34"/>
    </location>
</feature>
<organism evidence="14 15">
    <name type="scientific">Anaerococcus octavius</name>
    <dbReference type="NCBI Taxonomy" id="54007"/>
    <lineage>
        <taxon>Bacteria</taxon>
        <taxon>Bacillati</taxon>
        <taxon>Bacillota</taxon>
        <taxon>Tissierellia</taxon>
        <taxon>Tissierellales</taxon>
        <taxon>Peptoniphilaceae</taxon>
        <taxon>Anaerococcus</taxon>
    </lineage>
</organism>
<dbReference type="GO" id="GO:0005886">
    <property type="term" value="C:plasma membrane"/>
    <property type="evidence" value="ECO:0007669"/>
    <property type="project" value="UniProtKB-SubCell"/>
</dbReference>
<evidence type="ECO:0000313" key="14">
    <source>
        <dbReference type="EMBL" id="PKZ16569.1"/>
    </source>
</evidence>
<keyword evidence="11 13" id="KW-0472">Membrane</keyword>
<evidence type="ECO:0000256" key="7">
    <source>
        <dbReference type="ARBA" id="ARBA00022475"/>
    </source>
</evidence>
<dbReference type="CDD" id="cd13137">
    <property type="entry name" value="MATE_NorM_like"/>
    <property type="match status" value="1"/>
</dbReference>
<feature type="transmembrane region" description="Helical" evidence="13">
    <location>
        <begin position="357"/>
        <end position="374"/>
    </location>
</feature>
<evidence type="ECO:0000256" key="1">
    <source>
        <dbReference type="ARBA" id="ARBA00003408"/>
    </source>
</evidence>
<dbReference type="PANTHER" id="PTHR43298:SF2">
    <property type="entry name" value="FMN_FAD EXPORTER YEEO-RELATED"/>
    <property type="match status" value="1"/>
</dbReference>
<reference evidence="14 15" key="1">
    <citation type="submission" date="2017-12" db="EMBL/GenBank/DDBJ databases">
        <title>Phylogenetic diversity of female urinary microbiome.</title>
        <authorList>
            <person name="Thomas-White K."/>
            <person name="Wolfe A.J."/>
        </authorList>
    </citation>
    <scope>NUCLEOTIDE SEQUENCE [LARGE SCALE GENOMIC DNA]</scope>
    <source>
        <strain evidence="14 15">UMB0119</strain>
    </source>
</reference>
<feature type="transmembrane region" description="Helical" evidence="13">
    <location>
        <begin position="276"/>
        <end position="300"/>
    </location>
</feature>
<evidence type="ECO:0000256" key="11">
    <source>
        <dbReference type="ARBA" id="ARBA00023136"/>
    </source>
</evidence>
<comment type="similarity">
    <text evidence="3">Belongs to the multi antimicrobial extrusion (MATE) (TC 2.A.66.1) family.</text>
</comment>
<evidence type="ECO:0000256" key="4">
    <source>
        <dbReference type="ARBA" id="ARBA00020268"/>
    </source>
</evidence>
<feature type="transmembrane region" description="Helical" evidence="13">
    <location>
        <begin position="386"/>
        <end position="406"/>
    </location>
</feature>
<evidence type="ECO:0000313" key="15">
    <source>
        <dbReference type="Proteomes" id="UP000234335"/>
    </source>
</evidence>
<feature type="transmembrane region" description="Helical" evidence="13">
    <location>
        <begin position="241"/>
        <end position="264"/>
    </location>
</feature>
<dbReference type="RefSeq" id="WP_101540230.1">
    <property type="nucleotide sequence ID" value="NZ_PKGS01000003.1"/>
</dbReference>
<keyword evidence="10" id="KW-0406">Ion transport</keyword>
<feature type="transmembrane region" description="Helical" evidence="13">
    <location>
        <begin position="54"/>
        <end position="72"/>
    </location>
</feature>
<dbReference type="Proteomes" id="UP000234335">
    <property type="component" value="Unassembled WGS sequence"/>
</dbReference>
<evidence type="ECO:0000256" key="2">
    <source>
        <dbReference type="ARBA" id="ARBA00004651"/>
    </source>
</evidence>
<dbReference type="InterPro" id="IPR048279">
    <property type="entry name" value="MdtK-like"/>
</dbReference>
<comment type="subcellular location">
    <subcellularLocation>
        <location evidence="2">Cell membrane</location>
        <topology evidence="2">Multi-pass membrane protein</topology>
    </subcellularLocation>
</comment>
<dbReference type="GO" id="GO:0042910">
    <property type="term" value="F:xenobiotic transmembrane transporter activity"/>
    <property type="evidence" value="ECO:0007669"/>
    <property type="project" value="InterPro"/>
</dbReference>
<evidence type="ECO:0000256" key="10">
    <source>
        <dbReference type="ARBA" id="ARBA00023065"/>
    </source>
</evidence>
<dbReference type="EMBL" id="PKGS01000003">
    <property type="protein sequence ID" value="PKZ16569.1"/>
    <property type="molecule type" value="Genomic_DNA"/>
</dbReference>
<name>A0A2I1M900_9FIRM</name>
<evidence type="ECO:0000256" key="6">
    <source>
        <dbReference type="ARBA" id="ARBA00022449"/>
    </source>
</evidence>
<dbReference type="InterPro" id="IPR002528">
    <property type="entry name" value="MATE_fam"/>
</dbReference>
<keyword evidence="7" id="KW-1003">Cell membrane</keyword>